<dbReference type="EMBL" id="JAIWIU010000017">
    <property type="protein sequence ID" value="MCA2015196.1"/>
    <property type="molecule type" value="Genomic_DNA"/>
</dbReference>
<comment type="caution">
    <text evidence="1">The sequence shown here is derived from an EMBL/GenBank/DDBJ whole genome shotgun (WGS) entry which is preliminary data.</text>
</comment>
<evidence type="ECO:0000313" key="1">
    <source>
        <dbReference type="EMBL" id="MCA2015196.1"/>
    </source>
</evidence>
<dbReference type="Proteomes" id="UP001199044">
    <property type="component" value="Unassembled WGS sequence"/>
</dbReference>
<accession>A0ABS7YHN8</accession>
<organism evidence="1 2">
    <name type="scientific">Vibrio tritonius</name>
    <dbReference type="NCBI Taxonomy" id="1435069"/>
    <lineage>
        <taxon>Bacteria</taxon>
        <taxon>Pseudomonadati</taxon>
        <taxon>Pseudomonadota</taxon>
        <taxon>Gammaproteobacteria</taxon>
        <taxon>Vibrionales</taxon>
        <taxon>Vibrionaceae</taxon>
        <taxon>Vibrio</taxon>
    </lineage>
</organism>
<dbReference type="InterPro" id="IPR045508">
    <property type="entry name" value="DUF6482"/>
</dbReference>
<keyword evidence="2" id="KW-1185">Reference proteome</keyword>
<name>A0ABS7YHN8_9VIBR</name>
<dbReference type="RefSeq" id="WP_156430526.1">
    <property type="nucleotide sequence ID" value="NZ_AP014635.1"/>
</dbReference>
<reference evidence="2" key="1">
    <citation type="submission" date="2023-07" db="EMBL/GenBank/DDBJ databases">
        <title>Molecular identification of indigenous halophilic bacteria isolated from red sea cost, biodegradation of synthetic dyes and assessment of degraded metabolite toxicity.</title>
        <authorList>
            <person name="Chaieb K."/>
            <person name="Altayb H.N."/>
        </authorList>
    </citation>
    <scope>NUCLEOTIDE SEQUENCE [LARGE SCALE GENOMIC DNA]</scope>
    <source>
        <strain evidence="2">K20</strain>
    </source>
</reference>
<evidence type="ECO:0000313" key="2">
    <source>
        <dbReference type="Proteomes" id="UP001199044"/>
    </source>
</evidence>
<protein>
    <submittedName>
        <fullName evidence="1">DUF6482 family protein</fullName>
    </submittedName>
</protein>
<sequence length="102" mass="11926">MMDQNQFHQWIHHTSQEHQPRVFVLGGADLSQYSIAVEYRHTMEPLRNEKGVIHFQSLDKAKNHLRQQGVSHAYLRLFTPYEECGAPGGQRYSDMELPLTDF</sequence>
<gene>
    <name evidence="1" type="ORF">LDJ79_03675</name>
</gene>
<proteinExistence type="predicted"/>
<dbReference type="Pfam" id="PF20090">
    <property type="entry name" value="DUF6482"/>
    <property type="match status" value="1"/>
</dbReference>